<evidence type="ECO:0000313" key="4">
    <source>
        <dbReference type="EMBL" id="MFC7600182.1"/>
    </source>
</evidence>
<organism evidence="4 5">
    <name type="scientific">Streptosporangium amethystogenes subsp. fukuiense</name>
    <dbReference type="NCBI Taxonomy" id="698418"/>
    <lineage>
        <taxon>Bacteria</taxon>
        <taxon>Bacillati</taxon>
        <taxon>Actinomycetota</taxon>
        <taxon>Actinomycetes</taxon>
        <taxon>Streptosporangiales</taxon>
        <taxon>Streptosporangiaceae</taxon>
        <taxon>Streptosporangium</taxon>
    </lineage>
</organism>
<dbReference type="Pfam" id="PF25023">
    <property type="entry name" value="TEN_YD-shell"/>
    <property type="match status" value="1"/>
</dbReference>
<reference evidence="5" key="1">
    <citation type="journal article" date="2019" name="Int. J. Syst. Evol. Microbiol.">
        <title>The Global Catalogue of Microorganisms (GCM) 10K type strain sequencing project: providing services to taxonomists for standard genome sequencing and annotation.</title>
        <authorList>
            <consortium name="The Broad Institute Genomics Platform"/>
            <consortium name="The Broad Institute Genome Sequencing Center for Infectious Disease"/>
            <person name="Wu L."/>
            <person name="Ma J."/>
        </authorList>
    </citation>
    <scope>NUCLEOTIDE SEQUENCE [LARGE SCALE GENOMIC DNA]</scope>
    <source>
        <strain evidence="5">JCM 10083</strain>
    </source>
</reference>
<feature type="compositionally biased region" description="Low complexity" evidence="2">
    <location>
        <begin position="542"/>
        <end position="560"/>
    </location>
</feature>
<comment type="caution">
    <text evidence="4">The sequence shown here is derived from an EMBL/GenBank/DDBJ whole genome shotgun (WGS) entry which is preliminary data.</text>
</comment>
<feature type="compositionally biased region" description="Low complexity" evidence="2">
    <location>
        <begin position="625"/>
        <end position="640"/>
    </location>
</feature>
<dbReference type="EMBL" id="JBHTEE010000001">
    <property type="protein sequence ID" value="MFC7600182.1"/>
    <property type="molecule type" value="Genomic_DNA"/>
</dbReference>
<evidence type="ECO:0000256" key="1">
    <source>
        <dbReference type="ARBA" id="ARBA00022737"/>
    </source>
</evidence>
<protein>
    <submittedName>
        <fullName evidence="4">RHS repeat domain-containing protein</fullName>
    </submittedName>
</protein>
<dbReference type="PANTHER" id="PTHR32305">
    <property type="match status" value="1"/>
</dbReference>
<dbReference type="RefSeq" id="WP_343971248.1">
    <property type="nucleotide sequence ID" value="NZ_BAAAGK010000088.1"/>
</dbReference>
<dbReference type="Proteomes" id="UP001596514">
    <property type="component" value="Unassembled WGS sequence"/>
</dbReference>
<feature type="compositionally biased region" description="Polar residues" evidence="2">
    <location>
        <begin position="581"/>
        <end position="593"/>
    </location>
</feature>
<keyword evidence="1" id="KW-0677">Repeat</keyword>
<evidence type="ECO:0000313" key="5">
    <source>
        <dbReference type="Proteomes" id="UP001596514"/>
    </source>
</evidence>
<feature type="region of interest" description="Disordered" evidence="2">
    <location>
        <begin position="620"/>
        <end position="673"/>
    </location>
</feature>
<accession>A0ABW2SWF7</accession>
<dbReference type="InterPro" id="IPR050708">
    <property type="entry name" value="T6SS_VgrG/RHS"/>
</dbReference>
<feature type="domain" description="Teneurin-like YD-shell" evidence="3">
    <location>
        <begin position="355"/>
        <end position="535"/>
    </location>
</feature>
<feature type="compositionally biased region" description="Low complexity" evidence="2">
    <location>
        <begin position="567"/>
        <end position="580"/>
    </location>
</feature>
<keyword evidence="5" id="KW-1185">Reference proteome</keyword>
<evidence type="ECO:0000259" key="3">
    <source>
        <dbReference type="Pfam" id="PF25023"/>
    </source>
</evidence>
<feature type="region of interest" description="Disordered" evidence="2">
    <location>
        <begin position="535"/>
        <end position="608"/>
    </location>
</feature>
<evidence type="ECO:0000256" key="2">
    <source>
        <dbReference type="SAM" id="MobiDB-lite"/>
    </source>
</evidence>
<dbReference type="NCBIfam" id="TIGR03696">
    <property type="entry name" value="Rhs_assc_core"/>
    <property type="match status" value="1"/>
</dbReference>
<dbReference type="InterPro" id="IPR022385">
    <property type="entry name" value="Rhs_assc_core"/>
</dbReference>
<name>A0ABW2SWF7_9ACTN</name>
<dbReference type="InterPro" id="IPR056823">
    <property type="entry name" value="TEN-like_YD-shell"/>
</dbReference>
<dbReference type="Gene3D" id="2.180.10.10">
    <property type="entry name" value="RHS repeat-associated core"/>
    <property type="match status" value="1"/>
</dbReference>
<proteinExistence type="predicted"/>
<dbReference type="InterPro" id="IPR006530">
    <property type="entry name" value="YD"/>
</dbReference>
<dbReference type="NCBIfam" id="TIGR01643">
    <property type="entry name" value="YD_repeat_2x"/>
    <property type="match status" value="2"/>
</dbReference>
<dbReference type="PANTHER" id="PTHR32305:SF17">
    <property type="entry name" value="TRNA NUCLEASE WAPA"/>
    <property type="match status" value="1"/>
</dbReference>
<gene>
    <name evidence="4" type="ORF">ACFQVD_08695</name>
</gene>
<sequence length="673" mass="72141">MGTTWTYHYDLRGRLIQTDDPDKGTSKLAYDDRTDLLTTVTDARGFSLFVSYDALDRKTAEYAGTSASGTKLAEWTYDKLADGTNVKGQPTGSTRYVKNTATGAMDAYATTVTGFDNAYRPTGAQLVVPAAEGSLAGTYRTTTDYNPDGTVHRTVLPAAGGLLGETLLYDYDELGNPITMRGLTNYVTSTTYSKLGQVLDLTMSTGLKRVKQTNFYEEGTNRLTRSVFERETAPISVADTNYAYDPSGNITKIADTPSGQTPDVQCFRQDYLRRLTDAWTTTTGDCATAPSQNIVGGPAPYWQSFAYDNTGNRTKEIDHQATGDITKTYAYAGPGKPQPHTLTSVAYTGGARDGQVHAYAYDQAGNTTRRGPGRLLEWDVEGHLARSTDPSGVSTYLYDADGDRLIRRDPTSTTLYVAGMELRLDAKTGAKTATRYYSFADQIVAARTGNGVTWLGDDHQGTVTMAVDDTAPQTATRRRFTPFGQQRGAASASWPGQKGFVGGVIDESTALTHLGAREYDPETGRFISVDPLFDTSDPQAGTAMRTPTTTPSPTRTPMAPCATGLRMGSTASMATAGTAAPTKTVTDTRSIPATESRCAPETAPGHGRCAMCSRPCACSRRRSSTGRSPSTRPSSPSSSSNWGWASIRRATTASPEPLATSPYGSRYSKGSGS</sequence>